<gene>
    <name evidence="1" type="ORF">RaK2_00457</name>
</gene>
<evidence type="ECO:0000313" key="2">
    <source>
        <dbReference type="Proteomes" id="UP000007524"/>
    </source>
</evidence>
<dbReference type="Proteomes" id="UP000007524">
    <property type="component" value="Segment"/>
</dbReference>
<reference evidence="1 2" key="1">
    <citation type="journal article" date="2012" name="J. Virol.">
        <title>Genome of Klebsiella sp.-Infecting Bacteriophage vB_KleM_RaK2.</title>
        <authorList>
            <person name="Simoliunas E."/>
            <person name="Kaliniene L."/>
            <person name="Truncaite L."/>
            <person name="Klausa V."/>
            <person name="Zajanckauskaite A."/>
            <person name="Meskys R."/>
        </authorList>
    </citation>
    <scope>NUCLEOTIDE SEQUENCE [LARGE SCALE GENOMIC DNA]</scope>
</reference>
<dbReference type="Gene3D" id="1.10.3210.10">
    <property type="entry name" value="Hypothetical protein af1432"/>
    <property type="match status" value="1"/>
</dbReference>
<dbReference type="KEGG" id="vg:14013045"/>
<accession>H6X4R4</accession>
<protein>
    <submittedName>
        <fullName evidence="1">Uncharacterized protein</fullName>
    </submittedName>
</protein>
<organism evidence="1 2">
    <name type="scientific">Klebsiella phage vB_KleM_RaK2</name>
    <dbReference type="NCBI Taxonomy" id="1147094"/>
    <lineage>
        <taxon>Viruses</taxon>
        <taxon>Duplodnaviria</taxon>
        <taxon>Heunggongvirae</taxon>
        <taxon>Uroviricota</taxon>
        <taxon>Caudoviricetes</taxon>
        <taxon>Alcyoneusvirus</taxon>
        <taxon>Alcyoneusvirus RaK2</taxon>
    </lineage>
</organism>
<sequence>MKTDYSKLRTKLYGIIEGLSLIDPKYYELRRLLAFAEQYHCNTRKDGSEEFSHQLQMLGLALTLHESLCKPFEVYMAIVSHDLIEDYPEASETLEMLFPDVIQYSRKLAKFKDSNTDEDSYYGYFNQLSNCQVCSIVKLVDRVHNLSTAPGVFSTEKIISYCDETDKYFFDMIKKSKVMFNQRSAYEVLKFMLNTEVSTIRNLLK</sequence>
<dbReference type="GeneID" id="14013045"/>
<dbReference type="SUPFAM" id="SSF109604">
    <property type="entry name" value="HD-domain/PDEase-like"/>
    <property type="match status" value="1"/>
</dbReference>
<proteinExistence type="predicted"/>
<keyword evidence="2" id="KW-1185">Reference proteome</keyword>
<evidence type="ECO:0000313" key="1">
    <source>
        <dbReference type="EMBL" id="AFA44730.1"/>
    </source>
</evidence>
<dbReference type="RefSeq" id="YP_007007612.1">
    <property type="nucleotide sequence ID" value="NC_019526.1"/>
</dbReference>
<dbReference type="OrthoDB" id="12366at10239"/>
<dbReference type="EMBL" id="JQ513383">
    <property type="protein sequence ID" value="AFA44730.1"/>
    <property type="molecule type" value="Genomic_DNA"/>
</dbReference>
<name>H6X4R4_9CAUD</name>